<name>A0A7W8FQU6_9BACL</name>
<dbReference type="AlphaFoldDB" id="A0A7W8FQU6"/>
<dbReference type="InterPro" id="IPR035903">
    <property type="entry name" value="HesB-like_dom_sf"/>
</dbReference>
<dbReference type="OrthoDB" id="2355011at2"/>
<evidence type="ECO:0000313" key="2">
    <source>
        <dbReference type="EMBL" id="MBB5178824.1"/>
    </source>
</evidence>
<dbReference type="RefSeq" id="WP_135503666.1">
    <property type="nucleotide sequence ID" value="NZ_CP181055.1"/>
</dbReference>
<dbReference type="EMBL" id="JACHHE010000001">
    <property type="protein sequence ID" value="MBB5178824.1"/>
    <property type="molecule type" value="Genomic_DNA"/>
</dbReference>
<dbReference type="SUPFAM" id="SSF89360">
    <property type="entry name" value="HesB-like domain"/>
    <property type="match status" value="1"/>
</dbReference>
<reference evidence="2 3" key="1">
    <citation type="submission" date="2020-08" db="EMBL/GenBank/DDBJ databases">
        <title>Genomic Encyclopedia of Type Strains, Phase IV (KMG-IV): sequencing the most valuable type-strain genomes for metagenomic binning, comparative biology and taxonomic classification.</title>
        <authorList>
            <person name="Goeker M."/>
        </authorList>
    </citation>
    <scope>NUCLEOTIDE SEQUENCE [LARGE SCALE GENOMIC DNA]</scope>
    <source>
        <strain evidence="2 3">DSM 15895</strain>
    </source>
</reference>
<feature type="domain" description="Core" evidence="1">
    <location>
        <begin position="3"/>
        <end position="85"/>
    </location>
</feature>
<gene>
    <name evidence="2" type="ORF">HNQ44_000246</name>
</gene>
<dbReference type="InterPro" id="IPR000361">
    <property type="entry name" value="ATAP_core_dom"/>
</dbReference>
<sequence>MIITDEAKKYIETVLEDNKAEGIRMYAVEGGCCGPSIGLSLDAPETDDQVSEINGIKIAIAPQALSATEDMTLDFETTGEQSGLTMVGAPGCC</sequence>
<evidence type="ECO:0000313" key="3">
    <source>
        <dbReference type="Proteomes" id="UP000525923"/>
    </source>
</evidence>
<evidence type="ECO:0000259" key="1">
    <source>
        <dbReference type="Pfam" id="PF01521"/>
    </source>
</evidence>
<organism evidence="2 3">
    <name type="scientific">Planococcus koreensis</name>
    <dbReference type="NCBI Taxonomy" id="112331"/>
    <lineage>
        <taxon>Bacteria</taxon>
        <taxon>Bacillati</taxon>
        <taxon>Bacillota</taxon>
        <taxon>Bacilli</taxon>
        <taxon>Bacillales</taxon>
        <taxon>Caryophanaceae</taxon>
        <taxon>Planococcus</taxon>
    </lineage>
</organism>
<keyword evidence="3" id="KW-1185">Reference proteome</keyword>
<dbReference type="Gene3D" id="2.60.300.12">
    <property type="entry name" value="HesB-like domain"/>
    <property type="match status" value="1"/>
</dbReference>
<protein>
    <submittedName>
        <fullName evidence="2">Fe-S cluster assembly iron-binding protein IscA</fullName>
    </submittedName>
</protein>
<comment type="caution">
    <text evidence="2">The sequence shown here is derived from an EMBL/GenBank/DDBJ whole genome shotgun (WGS) entry which is preliminary data.</text>
</comment>
<dbReference type="Proteomes" id="UP000525923">
    <property type="component" value="Unassembled WGS sequence"/>
</dbReference>
<proteinExistence type="predicted"/>
<dbReference type="Pfam" id="PF01521">
    <property type="entry name" value="Fe-S_biosyn"/>
    <property type="match status" value="1"/>
</dbReference>
<accession>A0A7W8FQU6</accession>